<dbReference type="OrthoDB" id="448446at2759"/>
<evidence type="ECO:0000256" key="2">
    <source>
        <dbReference type="ARBA" id="ARBA00009418"/>
    </source>
</evidence>
<dbReference type="Pfam" id="PF06102">
    <property type="entry name" value="RRP36"/>
    <property type="match status" value="1"/>
</dbReference>
<gene>
    <name evidence="13" type="ORF">TD95_002205</name>
</gene>
<evidence type="ECO:0000256" key="9">
    <source>
        <dbReference type="ARBA" id="ARBA00025053"/>
    </source>
</evidence>
<evidence type="ECO:0000313" key="13">
    <source>
        <dbReference type="EMBL" id="KKA29042.1"/>
    </source>
</evidence>
<evidence type="ECO:0000256" key="7">
    <source>
        <dbReference type="ARBA" id="ARBA00023242"/>
    </source>
</evidence>
<evidence type="ECO:0000256" key="4">
    <source>
        <dbReference type="ARBA" id="ARBA00022517"/>
    </source>
</evidence>
<comment type="function">
    <text evidence="9 10">Component of the 90S pre-ribosome involved in the maturation of rRNAs. Required for early cleavages of the pre-RNAs in the 40S ribosomal subunit maturation pathway.</text>
</comment>
<organism evidence="13 14">
    <name type="scientific">Thielaviopsis punctulata</name>
    <dbReference type="NCBI Taxonomy" id="72032"/>
    <lineage>
        <taxon>Eukaryota</taxon>
        <taxon>Fungi</taxon>
        <taxon>Dikarya</taxon>
        <taxon>Ascomycota</taxon>
        <taxon>Pezizomycotina</taxon>
        <taxon>Sordariomycetes</taxon>
        <taxon>Hypocreomycetidae</taxon>
        <taxon>Microascales</taxon>
        <taxon>Ceratocystidaceae</taxon>
        <taxon>Thielaviopsis</taxon>
    </lineage>
</organism>
<keyword evidence="6 11" id="KW-0175">Coiled coil</keyword>
<comment type="similarity">
    <text evidence="2 10">Belongs to the RRP36 family.</text>
</comment>
<evidence type="ECO:0000256" key="10">
    <source>
        <dbReference type="RuleBase" id="RU368027"/>
    </source>
</evidence>
<keyword evidence="5 10" id="KW-0698">rRNA processing</keyword>
<dbReference type="PANTHER" id="PTHR21738">
    <property type="entry name" value="RIBOSOMAL RNA PROCESSING PROTEIN 36 HOMOLOG"/>
    <property type="match status" value="1"/>
</dbReference>
<feature type="compositionally biased region" description="Acidic residues" evidence="12">
    <location>
        <begin position="44"/>
        <end position="62"/>
    </location>
</feature>
<dbReference type="GO" id="GO:0030686">
    <property type="term" value="C:90S preribosome"/>
    <property type="evidence" value="ECO:0007669"/>
    <property type="project" value="TreeGrafter"/>
</dbReference>
<dbReference type="AlphaFoldDB" id="A0A0F4ZEU1"/>
<dbReference type="GO" id="GO:0005730">
    <property type="term" value="C:nucleolus"/>
    <property type="evidence" value="ECO:0007669"/>
    <property type="project" value="UniProtKB-SubCell"/>
</dbReference>
<name>A0A0F4ZEU1_9PEZI</name>
<accession>A0A0F4ZEU1</accession>
<sequence length="317" mass="35690">MPLGKRKPASAPAARRVRPRKEPEYAQSDSDAPSEEQLGPSDAGSDEEAEEEEEEVDYDSDAEIPTAEPSATPSLAAVSFGDLAKAQAALDKLKRKEKRQAERAAARNTAPAFGSAGAPPTKRPSSAPAQRAPPAKRSSKHAPQEMSSKRPVPRKRDFGEPAQKAVARDPRFDPLAGEVNERLIRKAYGFLNEYRASEIAELKTRIRKCKSDEEKERLKRELLVLESKRRTQERKDHAQDVIDEHKRKEKELVAQGKTPFYLKKAELKKKVLVDRFENMSKRDVDKAIMRKRKKVAGKEKKELASMERVDGSMRRGW</sequence>
<feature type="region of interest" description="Disordered" evidence="12">
    <location>
        <begin position="295"/>
        <end position="317"/>
    </location>
</feature>
<keyword evidence="8 10" id="KW-0687">Ribonucleoprotein</keyword>
<dbReference type="Proteomes" id="UP000033483">
    <property type="component" value="Unassembled WGS sequence"/>
</dbReference>
<evidence type="ECO:0000256" key="8">
    <source>
        <dbReference type="ARBA" id="ARBA00023274"/>
    </source>
</evidence>
<comment type="subcellular location">
    <subcellularLocation>
        <location evidence="1 10">Nucleus</location>
        <location evidence="1 10">Nucleolus</location>
    </subcellularLocation>
</comment>
<evidence type="ECO:0000256" key="11">
    <source>
        <dbReference type="SAM" id="Coils"/>
    </source>
</evidence>
<feature type="coiled-coil region" evidence="11">
    <location>
        <begin position="215"/>
        <end position="282"/>
    </location>
</feature>
<feature type="region of interest" description="Disordered" evidence="12">
    <location>
        <begin position="91"/>
        <end position="171"/>
    </location>
</feature>
<comment type="caution">
    <text evidence="13">The sequence shown here is derived from an EMBL/GenBank/DDBJ whole genome shotgun (WGS) entry which is preliminary data.</text>
</comment>
<evidence type="ECO:0000256" key="6">
    <source>
        <dbReference type="ARBA" id="ARBA00023054"/>
    </source>
</evidence>
<keyword evidence="7 10" id="KW-0539">Nucleus</keyword>
<proteinExistence type="inferred from homology"/>
<keyword evidence="4 10" id="KW-0690">Ribosome biogenesis</keyword>
<dbReference type="InterPro" id="IPR009292">
    <property type="entry name" value="RRP36"/>
</dbReference>
<feature type="region of interest" description="Disordered" evidence="12">
    <location>
        <begin position="1"/>
        <end position="75"/>
    </location>
</feature>
<protein>
    <recommendedName>
        <fullName evidence="10">rRNA biogenesis protein RRP36</fullName>
    </recommendedName>
</protein>
<dbReference type="PANTHER" id="PTHR21738:SF0">
    <property type="entry name" value="RIBOSOMAL RNA PROCESSING PROTEIN 36 HOMOLOG"/>
    <property type="match status" value="1"/>
</dbReference>
<evidence type="ECO:0000256" key="5">
    <source>
        <dbReference type="ARBA" id="ARBA00022552"/>
    </source>
</evidence>
<evidence type="ECO:0000256" key="3">
    <source>
        <dbReference type="ARBA" id="ARBA00011167"/>
    </source>
</evidence>
<comment type="subunit">
    <text evidence="3 10">Associates with 90S and pre-40S pre-ribosomal particles.</text>
</comment>
<dbReference type="GO" id="GO:0000462">
    <property type="term" value="P:maturation of SSU-rRNA from tricistronic rRNA transcript (SSU-rRNA, 5.8S rRNA, LSU-rRNA)"/>
    <property type="evidence" value="ECO:0007669"/>
    <property type="project" value="TreeGrafter"/>
</dbReference>
<evidence type="ECO:0000313" key="14">
    <source>
        <dbReference type="Proteomes" id="UP000033483"/>
    </source>
</evidence>
<feature type="compositionally biased region" description="Basic and acidic residues" evidence="12">
    <location>
        <begin position="91"/>
        <end position="105"/>
    </location>
</feature>
<keyword evidence="14" id="KW-1185">Reference proteome</keyword>
<evidence type="ECO:0000256" key="12">
    <source>
        <dbReference type="SAM" id="MobiDB-lite"/>
    </source>
</evidence>
<feature type="compositionally biased region" description="Basic and acidic residues" evidence="12">
    <location>
        <begin position="296"/>
        <end position="317"/>
    </location>
</feature>
<feature type="compositionally biased region" description="Low complexity" evidence="12">
    <location>
        <begin position="123"/>
        <end position="136"/>
    </location>
</feature>
<reference evidence="13 14" key="1">
    <citation type="submission" date="2015-03" db="EMBL/GenBank/DDBJ databases">
        <authorList>
            <person name="Radwan O."/>
            <person name="Al-Naeli F.A."/>
            <person name="Rendon G.A."/>
            <person name="Fields C."/>
        </authorList>
    </citation>
    <scope>NUCLEOTIDE SEQUENCE [LARGE SCALE GENOMIC DNA]</scope>
    <source>
        <strain evidence="13">CR-DP1</strain>
    </source>
</reference>
<evidence type="ECO:0000256" key="1">
    <source>
        <dbReference type="ARBA" id="ARBA00004604"/>
    </source>
</evidence>
<dbReference type="EMBL" id="LAEV01001030">
    <property type="protein sequence ID" value="KKA29042.1"/>
    <property type="molecule type" value="Genomic_DNA"/>
</dbReference>